<dbReference type="SUPFAM" id="SSF54849">
    <property type="entry name" value="GroEL-intermediate domain like"/>
    <property type="match status" value="1"/>
</dbReference>
<dbReference type="InterPro" id="IPR027410">
    <property type="entry name" value="TCP-1-like_intermed_sf"/>
</dbReference>
<protein>
    <recommendedName>
        <fullName evidence="6">T-complex protein 1 subunit gamma</fullName>
    </recommendedName>
</protein>
<accession>A0A9R0ZWD6</accession>
<evidence type="ECO:0008006" key="6">
    <source>
        <dbReference type="Google" id="ProtNLM"/>
    </source>
</evidence>
<dbReference type="Gramene" id="TRITD7Bv1G026620.2">
    <property type="protein sequence ID" value="TRITD7Bv1G026620.2"/>
    <property type="gene ID" value="TRITD7Bv1G026620"/>
</dbReference>
<dbReference type="PANTHER" id="PTHR11353">
    <property type="entry name" value="CHAPERONIN"/>
    <property type="match status" value="1"/>
</dbReference>
<dbReference type="SUPFAM" id="SSF52029">
    <property type="entry name" value="GroEL apical domain-like"/>
    <property type="match status" value="1"/>
</dbReference>
<gene>
    <name evidence="4" type="ORF">TRITD_7Bv1G026620</name>
</gene>
<evidence type="ECO:0000313" key="5">
    <source>
        <dbReference type="Proteomes" id="UP000324705"/>
    </source>
</evidence>
<dbReference type="Pfam" id="PF00118">
    <property type="entry name" value="Cpn60_TCP1"/>
    <property type="match status" value="1"/>
</dbReference>
<keyword evidence="3" id="KW-0143">Chaperone</keyword>
<dbReference type="InterPro" id="IPR002423">
    <property type="entry name" value="Cpn60/GroEL/TCP-1"/>
</dbReference>
<keyword evidence="2" id="KW-0067">ATP-binding</keyword>
<dbReference type="GO" id="GO:0140662">
    <property type="term" value="F:ATP-dependent protein folding chaperone"/>
    <property type="evidence" value="ECO:0007669"/>
    <property type="project" value="InterPro"/>
</dbReference>
<reference evidence="4 5" key="1">
    <citation type="submission" date="2017-09" db="EMBL/GenBank/DDBJ databases">
        <authorList>
            <consortium name="International Durum Wheat Genome Sequencing Consortium (IDWGSC)"/>
            <person name="Milanesi L."/>
        </authorList>
    </citation>
    <scope>NUCLEOTIDE SEQUENCE [LARGE SCALE GENOMIC DNA]</scope>
    <source>
        <strain evidence="5">cv. Svevo</strain>
    </source>
</reference>
<dbReference type="Proteomes" id="UP000324705">
    <property type="component" value="Chromosome 7B"/>
</dbReference>
<sequence length="139" mass="15869">MDRILREERNYILGMVKKIKVTELSLHYLAKAKILVVKDVERDEIEFITKTLNCLPIANIEHFREDKLGYADVVEEVSAGDGKIVKITGIRDMGRTATVLVRGSNQLVIDEADRSIHDALCVIRPAFLGRFNVLIWVKY</sequence>
<dbReference type="InterPro" id="IPR027409">
    <property type="entry name" value="GroEL-like_apical_dom_sf"/>
</dbReference>
<evidence type="ECO:0000256" key="2">
    <source>
        <dbReference type="ARBA" id="ARBA00022840"/>
    </source>
</evidence>
<proteinExistence type="predicted"/>
<evidence type="ECO:0000256" key="1">
    <source>
        <dbReference type="ARBA" id="ARBA00022741"/>
    </source>
</evidence>
<dbReference type="EMBL" id="LT934124">
    <property type="protein sequence ID" value="VAI83961.1"/>
    <property type="molecule type" value="Genomic_DNA"/>
</dbReference>
<name>A0A9R0ZWD6_TRITD</name>
<evidence type="ECO:0000313" key="4">
    <source>
        <dbReference type="EMBL" id="VAI83961.1"/>
    </source>
</evidence>
<keyword evidence="5" id="KW-1185">Reference proteome</keyword>
<dbReference type="Gene3D" id="3.30.260.10">
    <property type="entry name" value="TCP-1-like chaperonin intermediate domain"/>
    <property type="match status" value="1"/>
</dbReference>
<dbReference type="GO" id="GO:0005524">
    <property type="term" value="F:ATP binding"/>
    <property type="evidence" value="ECO:0007669"/>
    <property type="project" value="UniProtKB-KW"/>
</dbReference>
<dbReference type="Gene3D" id="3.50.7.10">
    <property type="entry name" value="GroEL"/>
    <property type="match status" value="1"/>
</dbReference>
<organism evidence="4 5">
    <name type="scientific">Triticum turgidum subsp. durum</name>
    <name type="common">Durum wheat</name>
    <name type="synonym">Triticum durum</name>
    <dbReference type="NCBI Taxonomy" id="4567"/>
    <lineage>
        <taxon>Eukaryota</taxon>
        <taxon>Viridiplantae</taxon>
        <taxon>Streptophyta</taxon>
        <taxon>Embryophyta</taxon>
        <taxon>Tracheophyta</taxon>
        <taxon>Spermatophyta</taxon>
        <taxon>Magnoliopsida</taxon>
        <taxon>Liliopsida</taxon>
        <taxon>Poales</taxon>
        <taxon>Poaceae</taxon>
        <taxon>BOP clade</taxon>
        <taxon>Pooideae</taxon>
        <taxon>Triticodae</taxon>
        <taxon>Triticeae</taxon>
        <taxon>Triticinae</taxon>
        <taxon>Triticum</taxon>
    </lineage>
</organism>
<evidence type="ECO:0000256" key="3">
    <source>
        <dbReference type="ARBA" id="ARBA00023186"/>
    </source>
</evidence>
<dbReference type="AlphaFoldDB" id="A0A9R0ZWD6"/>
<dbReference type="InterPro" id="IPR017998">
    <property type="entry name" value="Chaperone_TCP-1"/>
</dbReference>
<keyword evidence="1" id="KW-0547">Nucleotide-binding</keyword>